<comment type="caution">
    <text evidence="1">The sequence shown here is derived from an EMBL/GenBank/DDBJ whole genome shotgun (WGS) entry which is preliminary data.</text>
</comment>
<evidence type="ECO:0000313" key="2">
    <source>
        <dbReference type="Proteomes" id="UP001642360"/>
    </source>
</evidence>
<dbReference type="AlphaFoldDB" id="A0ABC8R8J4"/>
<protein>
    <submittedName>
        <fullName evidence="1">Uncharacterized protein</fullName>
    </submittedName>
</protein>
<proteinExistence type="predicted"/>
<evidence type="ECO:0000313" key="1">
    <source>
        <dbReference type="EMBL" id="CAK9141269.1"/>
    </source>
</evidence>
<accession>A0ABC8R8J4</accession>
<dbReference type="Proteomes" id="UP001642360">
    <property type="component" value="Unassembled WGS sequence"/>
</dbReference>
<organism evidence="1 2">
    <name type="scientific">Ilex paraguariensis</name>
    <name type="common">yerba mate</name>
    <dbReference type="NCBI Taxonomy" id="185542"/>
    <lineage>
        <taxon>Eukaryota</taxon>
        <taxon>Viridiplantae</taxon>
        <taxon>Streptophyta</taxon>
        <taxon>Embryophyta</taxon>
        <taxon>Tracheophyta</taxon>
        <taxon>Spermatophyta</taxon>
        <taxon>Magnoliopsida</taxon>
        <taxon>eudicotyledons</taxon>
        <taxon>Gunneridae</taxon>
        <taxon>Pentapetalae</taxon>
        <taxon>asterids</taxon>
        <taxon>campanulids</taxon>
        <taxon>Aquifoliales</taxon>
        <taxon>Aquifoliaceae</taxon>
        <taxon>Ilex</taxon>
    </lineage>
</organism>
<name>A0ABC8R8J4_9AQUA</name>
<keyword evidence="2" id="KW-1185">Reference proteome</keyword>
<sequence length="99" mass="11979">MPERSKPKFEGTKRSWISFRTDRICLKVIEYSFVALILFFTYYTQHPTVAQELKLLKMPSFRQQIYNPFLFEVTCYDYATDFEYKMFFAARLVDWLIGC</sequence>
<gene>
    <name evidence="1" type="ORF">ILEXP_LOCUS8833</name>
</gene>
<reference evidence="1 2" key="1">
    <citation type="submission" date="2024-02" db="EMBL/GenBank/DDBJ databases">
        <authorList>
            <person name="Vignale AGUSTIN F."/>
            <person name="Sosa J E."/>
            <person name="Modenutti C."/>
        </authorList>
    </citation>
    <scope>NUCLEOTIDE SEQUENCE [LARGE SCALE GENOMIC DNA]</scope>
</reference>
<dbReference type="EMBL" id="CAUOFW020001116">
    <property type="protein sequence ID" value="CAK9141269.1"/>
    <property type="molecule type" value="Genomic_DNA"/>
</dbReference>